<comment type="caution">
    <text evidence="2">The sequence shown here is derived from an EMBL/GenBank/DDBJ whole genome shotgun (WGS) entry which is preliminary data.</text>
</comment>
<keyword evidence="2" id="KW-0238">DNA-binding</keyword>
<dbReference type="InterPro" id="IPR036894">
    <property type="entry name" value="YbaB-like_sf"/>
</dbReference>
<name>A0A544VWW1_9MYCO</name>
<accession>A0A544VWW1</accession>
<dbReference type="GO" id="GO:0003677">
    <property type="term" value="F:DNA binding"/>
    <property type="evidence" value="ECO:0007669"/>
    <property type="project" value="UniProtKB-KW"/>
</dbReference>
<dbReference type="Proteomes" id="UP000315759">
    <property type="component" value="Unassembled WGS sequence"/>
</dbReference>
<dbReference type="AlphaFoldDB" id="A0A544VWW1"/>
<protein>
    <submittedName>
        <fullName evidence="2">YbaB/EbfC family DNA-binding protein</fullName>
    </submittedName>
</protein>
<reference evidence="2 3" key="1">
    <citation type="submission" date="2018-10" db="EMBL/GenBank/DDBJ databases">
        <title>Draft genome of Mycobacterium hodleri strain B.</title>
        <authorList>
            <person name="Amande T.J."/>
            <person name="Mcgenity T.J."/>
        </authorList>
    </citation>
    <scope>NUCLEOTIDE SEQUENCE [LARGE SCALE GENOMIC DNA]</scope>
    <source>
        <strain evidence="2 3">B</strain>
    </source>
</reference>
<dbReference type="EMBL" id="VIFX01000030">
    <property type="protein sequence ID" value="TQR84468.1"/>
    <property type="molecule type" value="Genomic_DNA"/>
</dbReference>
<keyword evidence="3" id="KW-1185">Reference proteome</keyword>
<evidence type="ECO:0000313" key="3">
    <source>
        <dbReference type="Proteomes" id="UP000315759"/>
    </source>
</evidence>
<evidence type="ECO:0000256" key="1">
    <source>
        <dbReference type="SAM" id="MobiDB-lite"/>
    </source>
</evidence>
<proteinExistence type="predicted"/>
<gene>
    <name evidence="2" type="ORF">D8S82_21515</name>
</gene>
<evidence type="ECO:0000313" key="2">
    <source>
        <dbReference type="EMBL" id="TQR84468.1"/>
    </source>
</evidence>
<dbReference type="RefSeq" id="WP_142554045.1">
    <property type="nucleotide sequence ID" value="NZ_VIFX01000030.1"/>
</dbReference>
<dbReference type="Gene3D" id="3.30.1310.10">
    <property type="entry name" value="Nucleoid-associated protein YbaB-like domain"/>
    <property type="match status" value="1"/>
</dbReference>
<sequence>MIANGSWDDDDEMDYIQIGDPSASLADPAEVENDDPSPTVTFTAANPQGSVAATANLGGRIQRVDLTARAMDMTEAELAEEIVVIAGLASEKSQAAQHAVAVELMRSMGHDRVSTSGYLEYTVGLPSPNTAEARAAEIFATRYARDSD</sequence>
<organism evidence="2 3">
    <name type="scientific">Mycolicibacterium hodleri</name>
    <dbReference type="NCBI Taxonomy" id="49897"/>
    <lineage>
        <taxon>Bacteria</taxon>
        <taxon>Bacillati</taxon>
        <taxon>Actinomycetota</taxon>
        <taxon>Actinomycetes</taxon>
        <taxon>Mycobacteriales</taxon>
        <taxon>Mycobacteriaceae</taxon>
        <taxon>Mycolicibacterium</taxon>
    </lineage>
</organism>
<feature type="region of interest" description="Disordered" evidence="1">
    <location>
        <begin position="1"/>
        <end position="44"/>
    </location>
</feature>